<sequence length="108" mass="12091">MELGKNFSTLYARSSPIARSPKEESHTGSSFFSFPPNSNQPNRLQNSKSNGFPLQSTVSLSLHLIDLDRDPSAAYPQELVGLVSDFLVMDQELEGCMFKFNLKIEEFS</sequence>
<evidence type="ECO:0000313" key="3">
    <source>
        <dbReference type="Proteomes" id="UP000737018"/>
    </source>
</evidence>
<feature type="region of interest" description="Disordered" evidence="1">
    <location>
        <begin position="16"/>
        <end position="51"/>
    </location>
</feature>
<gene>
    <name evidence="2" type="ORF">CMV_026013</name>
</gene>
<evidence type="ECO:0000313" key="2">
    <source>
        <dbReference type="EMBL" id="KAF3947925.1"/>
    </source>
</evidence>
<feature type="compositionally biased region" description="Low complexity" evidence="1">
    <location>
        <begin position="29"/>
        <end position="42"/>
    </location>
</feature>
<accession>A0A8J4Q8H9</accession>
<evidence type="ECO:0000256" key="1">
    <source>
        <dbReference type="SAM" id="MobiDB-lite"/>
    </source>
</evidence>
<comment type="caution">
    <text evidence="2">The sequence shown here is derived from an EMBL/GenBank/DDBJ whole genome shotgun (WGS) entry which is preliminary data.</text>
</comment>
<organism evidence="2 3">
    <name type="scientific">Castanea mollissima</name>
    <name type="common">Chinese chestnut</name>
    <dbReference type="NCBI Taxonomy" id="60419"/>
    <lineage>
        <taxon>Eukaryota</taxon>
        <taxon>Viridiplantae</taxon>
        <taxon>Streptophyta</taxon>
        <taxon>Embryophyta</taxon>
        <taxon>Tracheophyta</taxon>
        <taxon>Spermatophyta</taxon>
        <taxon>Magnoliopsida</taxon>
        <taxon>eudicotyledons</taxon>
        <taxon>Gunneridae</taxon>
        <taxon>Pentapetalae</taxon>
        <taxon>rosids</taxon>
        <taxon>fabids</taxon>
        <taxon>Fagales</taxon>
        <taxon>Fagaceae</taxon>
        <taxon>Castanea</taxon>
    </lineage>
</organism>
<dbReference type="AlphaFoldDB" id="A0A8J4Q8H9"/>
<name>A0A8J4Q8H9_9ROSI</name>
<protein>
    <submittedName>
        <fullName evidence="2">Uncharacterized protein</fullName>
    </submittedName>
</protein>
<proteinExistence type="predicted"/>
<dbReference type="EMBL" id="JRKL02007269">
    <property type="protein sequence ID" value="KAF3947925.1"/>
    <property type="molecule type" value="Genomic_DNA"/>
</dbReference>
<keyword evidence="3" id="KW-1185">Reference proteome</keyword>
<dbReference type="Proteomes" id="UP000737018">
    <property type="component" value="Unassembled WGS sequence"/>
</dbReference>
<reference evidence="2" key="1">
    <citation type="submission" date="2020-03" db="EMBL/GenBank/DDBJ databases">
        <title>Castanea mollissima Vanexum genome sequencing.</title>
        <authorList>
            <person name="Staton M."/>
        </authorList>
    </citation>
    <scope>NUCLEOTIDE SEQUENCE</scope>
    <source>
        <tissue evidence="2">Leaf</tissue>
    </source>
</reference>